<comment type="caution">
    <text evidence="1">The sequence shown here is derived from an EMBL/GenBank/DDBJ whole genome shotgun (WGS) entry which is preliminary data.</text>
</comment>
<proteinExistence type="predicted"/>
<dbReference type="EMBL" id="VSSQ01080946">
    <property type="protein sequence ID" value="MPN29995.1"/>
    <property type="molecule type" value="Genomic_DNA"/>
</dbReference>
<gene>
    <name evidence="1" type="ORF">SDC9_177452</name>
</gene>
<organism evidence="1">
    <name type="scientific">bioreactor metagenome</name>
    <dbReference type="NCBI Taxonomy" id="1076179"/>
    <lineage>
        <taxon>unclassified sequences</taxon>
        <taxon>metagenomes</taxon>
        <taxon>ecological metagenomes</taxon>
    </lineage>
</organism>
<evidence type="ECO:0000313" key="1">
    <source>
        <dbReference type="EMBL" id="MPN29995.1"/>
    </source>
</evidence>
<sequence length="98" mass="11015">MREGQPPAEVPEILPIFLNDGGVGVVAVQSHDERSFGSGLYRRLHEEQFWPGPGLGISHQFHIARHQRLKAWTALQRAQIFIVAQAVFTVKEAFVQRG</sequence>
<reference evidence="1" key="1">
    <citation type="submission" date="2019-08" db="EMBL/GenBank/DDBJ databases">
        <authorList>
            <person name="Kucharzyk K."/>
            <person name="Murdoch R.W."/>
            <person name="Higgins S."/>
            <person name="Loffler F."/>
        </authorList>
    </citation>
    <scope>NUCLEOTIDE SEQUENCE</scope>
</reference>
<accession>A0A645GTA2</accession>
<name>A0A645GTA2_9ZZZZ</name>
<protein>
    <submittedName>
        <fullName evidence="1">Uncharacterized protein</fullName>
    </submittedName>
</protein>
<dbReference type="AlphaFoldDB" id="A0A645GTA2"/>